<sequence length="310" mass="34751">MAEPKRPASPRAYISSQKSRAENAARITGGRANELLDLHFHRRLIARVFDGDDAVNWVLKGGQAMLVRWPTARYSTDVDLLSIEDSTDTAVEALKAAAARRLGDDIWFRHLGTSEQTHVDRPTRKVKFMTMFGTAPLNRQVSVDVVVSGHLPQGEITTEPLQPPFDTDCTPWPEARVFPFEDHVAEKICAMYERHRAGGNPSTRYKDLVDLILFALKAPLPGAGTHRILRDEIARRRGRGMVLELPDRFRLPDEKTWPGGYAKIAGQVADLPGNLRHMKDARLLADAFLTPLLQAEPPAGRWQPDQRTWG</sequence>
<accession>A0A9Y2NJH2</accession>
<proteinExistence type="predicted"/>
<dbReference type="AlphaFoldDB" id="A0A9Y2NJH2"/>
<evidence type="ECO:0000313" key="2">
    <source>
        <dbReference type="EMBL" id="WIY03989.1"/>
    </source>
</evidence>
<dbReference type="Pfam" id="PF08843">
    <property type="entry name" value="AbiEii"/>
    <property type="match status" value="1"/>
</dbReference>
<dbReference type="Proteomes" id="UP001239397">
    <property type="component" value="Chromosome"/>
</dbReference>
<dbReference type="GO" id="GO:0016740">
    <property type="term" value="F:transferase activity"/>
    <property type="evidence" value="ECO:0007669"/>
    <property type="project" value="UniProtKB-KW"/>
</dbReference>
<name>A0A9Y2NJH2_9PSEU</name>
<dbReference type="EMBL" id="CP127295">
    <property type="protein sequence ID" value="WIY03989.1"/>
    <property type="molecule type" value="Genomic_DNA"/>
</dbReference>
<reference evidence="2 3" key="1">
    <citation type="submission" date="2023-06" db="EMBL/GenBank/DDBJ databases">
        <authorList>
            <person name="Oyuntsetseg B."/>
            <person name="Kim S.B."/>
        </authorList>
    </citation>
    <scope>NUCLEOTIDE SEQUENCE [LARGE SCALE GENOMIC DNA]</scope>
    <source>
        <strain evidence="2 3">4-36</strain>
    </source>
</reference>
<keyword evidence="2" id="KW-0808">Transferase</keyword>
<organism evidence="2 3">
    <name type="scientific">Amycolatopsis mongoliensis</name>
    <dbReference type="NCBI Taxonomy" id="715475"/>
    <lineage>
        <taxon>Bacteria</taxon>
        <taxon>Bacillati</taxon>
        <taxon>Actinomycetota</taxon>
        <taxon>Actinomycetes</taxon>
        <taxon>Pseudonocardiales</taxon>
        <taxon>Pseudonocardiaceae</taxon>
        <taxon>Amycolatopsis</taxon>
    </lineage>
</organism>
<protein>
    <submittedName>
        <fullName evidence="2">Nucleotidyl transferase AbiEii/AbiGii toxin family protein</fullName>
    </submittedName>
</protein>
<dbReference type="KEGG" id="amog:QRX60_09095"/>
<dbReference type="RefSeq" id="WP_286000332.1">
    <property type="nucleotide sequence ID" value="NZ_CP127295.1"/>
</dbReference>
<keyword evidence="3" id="KW-1185">Reference proteome</keyword>
<dbReference type="InterPro" id="IPR014942">
    <property type="entry name" value="AbiEii"/>
</dbReference>
<gene>
    <name evidence="2" type="ORF">QRX60_09095</name>
</gene>
<feature type="region of interest" description="Disordered" evidence="1">
    <location>
        <begin position="1"/>
        <end position="20"/>
    </location>
</feature>
<evidence type="ECO:0000313" key="3">
    <source>
        <dbReference type="Proteomes" id="UP001239397"/>
    </source>
</evidence>
<evidence type="ECO:0000256" key="1">
    <source>
        <dbReference type="SAM" id="MobiDB-lite"/>
    </source>
</evidence>